<evidence type="ECO:0000256" key="6">
    <source>
        <dbReference type="ARBA" id="ARBA00022968"/>
    </source>
</evidence>
<dbReference type="GO" id="GO:0005794">
    <property type="term" value="C:Golgi apparatus"/>
    <property type="evidence" value="ECO:0007669"/>
    <property type="project" value="TreeGrafter"/>
</dbReference>
<gene>
    <name evidence="14" type="ORF">IHE44_0003434</name>
    <name evidence="13" type="ORF">IHE44_011842</name>
</gene>
<reference evidence="14" key="3">
    <citation type="submission" date="2022-01" db="EMBL/GenBank/DDBJ databases">
        <authorList>
            <person name="Rubenstein D.R."/>
        </authorList>
    </citation>
    <scope>NUCLEOTIDE SEQUENCE</scope>
    <source>
        <strain evidence="14">SS15</strain>
        <tissue evidence="14">Liver</tissue>
    </source>
</reference>
<evidence type="ECO:0000313" key="15">
    <source>
        <dbReference type="Proteomes" id="UP000618051"/>
    </source>
</evidence>
<dbReference type="EMBL" id="JADDUC020000015">
    <property type="protein sequence ID" value="KAI1234387.1"/>
    <property type="molecule type" value="Genomic_DNA"/>
</dbReference>
<dbReference type="InterPro" id="IPR029044">
    <property type="entry name" value="Nucleotide-diphossugar_trans"/>
</dbReference>
<dbReference type="InterPro" id="IPR002495">
    <property type="entry name" value="Glyco_trans_8"/>
</dbReference>
<dbReference type="GO" id="GO:0008194">
    <property type="term" value="F:UDP-glycosyltransferase activity"/>
    <property type="evidence" value="ECO:0007669"/>
    <property type="project" value="UniProtKB-ARBA"/>
</dbReference>
<organism evidence="13">
    <name type="scientific">Lamprotornis superbus</name>
    <dbReference type="NCBI Taxonomy" id="245042"/>
    <lineage>
        <taxon>Eukaryota</taxon>
        <taxon>Metazoa</taxon>
        <taxon>Chordata</taxon>
        <taxon>Craniata</taxon>
        <taxon>Vertebrata</taxon>
        <taxon>Euteleostomi</taxon>
        <taxon>Archelosauria</taxon>
        <taxon>Archosauria</taxon>
        <taxon>Dinosauria</taxon>
        <taxon>Saurischia</taxon>
        <taxon>Theropoda</taxon>
        <taxon>Coelurosauria</taxon>
        <taxon>Aves</taxon>
        <taxon>Neognathae</taxon>
        <taxon>Neoaves</taxon>
        <taxon>Telluraves</taxon>
        <taxon>Australaves</taxon>
        <taxon>Passeriformes</taxon>
        <taxon>Sturnidae</taxon>
        <taxon>Lamprotornis</taxon>
    </lineage>
</organism>
<dbReference type="FunFam" id="3.90.550.10:FF:000069">
    <property type="entry name" value="Glycosyltransferase 8 domain-containing protein 1"/>
    <property type="match status" value="1"/>
</dbReference>
<keyword evidence="6" id="KW-0735">Signal-anchor</keyword>
<dbReference type="OrthoDB" id="411524at2759"/>
<feature type="region of interest" description="Disordered" evidence="11">
    <location>
        <begin position="1"/>
        <end position="23"/>
    </location>
</feature>
<evidence type="ECO:0000256" key="3">
    <source>
        <dbReference type="ARBA" id="ARBA00022676"/>
    </source>
</evidence>
<evidence type="ECO:0000256" key="5">
    <source>
        <dbReference type="ARBA" id="ARBA00022692"/>
    </source>
</evidence>
<dbReference type="Pfam" id="PF01501">
    <property type="entry name" value="Glyco_transf_8"/>
    <property type="match status" value="1"/>
</dbReference>
<comment type="caution">
    <text evidence="13">The sequence shown here is derived from an EMBL/GenBank/DDBJ whole genome shotgun (WGS) entry which is preliminary data.</text>
</comment>
<evidence type="ECO:0000313" key="14">
    <source>
        <dbReference type="EMBL" id="KAI1234387.1"/>
    </source>
</evidence>
<evidence type="ECO:0000256" key="7">
    <source>
        <dbReference type="ARBA" id="ARBA00022989"/>
    </source>
</evidence>
<reference evidence="14 15" key="2">
    <citation type="journal article" date="2021" name="J. Hered.">
        <title>Feather Gene Expression Elucidates the Developmental Basis of Plumage Iridescence in African Starlings.</title>
        <authorList>
            <person name="Rubenstein D.R."/>
            <person name="Corvelo A."/>
            <person name="MacManes M.D."/>
            <person name="Maia R."/>
            <person name="Narzisi G."/>
            <person name="Rousaki A."/>
            <person name="Vandenabeele P."/>
            <person name="Shawkey M.D."/>
            <person name="Solomon J."/>
        </authorList>
    </citation>
    <scope>NUCLEOTIDE SEQUENCE [LARGE SCALE GENOMIC DNA]</scope>
    <source>
        <strain evidence="14">SS15</strain>
    </source>
</reference>
<keyword evidence="9" id="KW-0325">Glycoprotein</keyword>
<evidence type="ECO:0000256" key="4">
    <source>
        <dbReference type="ARBA" id="ARBA00022679"/>
    </source>
</evidence>
<dbReference type="PANTHER" id="PTHR13778:SF3">
    <property type="entry name" value="GLYCOSYLTRANSFERASE 8 DOMAIN-CONTAINING PROTEIN 1"/>
    <property type="match status" value="1"/>
</dbReference>
<dbReference type="EMBL" id="JADDUC010000057">
    <property type="protein sequence ID" value="KAG0120907.1"/>
    <property type="molecule type" value="Genomic_DNA"/>
</dbReference>
<feature type="compositionally biased region" description="Low complexity" evidence="11">
    <location>
        <begin position="13"/>
        <end position="23"/>
    </location>
</feature>
<keyword evidence="8 12" id="KW-0472">Membrane</keyword>
<proteinExistence type="inferred from homology"/>
<dbReference type="Proteomes" id="UP000618051">
    <property type="component" value="Unassembled WGS sequence"/>
</dbReference>
<keyword evidence="5 12" id="KW-0812">Transmembrane</keyword>
<evidence type="ECO:0000256" key="9">
    <source>
        <dbReference type="ARBA" id="ARBA00023180"/>
    </source>
</evidence>
<evidence type="ECO:0000256" key="1">
    <source>
        <dbReference type="ARBA" id="ARBA00004606"/>
    </source>
</evidence>
<keyword evidence="15" id="KW-1185">Reference proteome</keyword>
<evidence type="ECO:0000313" key="13">
    <source>
        <dbReference type="EMBL" id="KAG0120907.1"/>
    </source>
</evidence>
<keyword evidence="7 12" id="KW-1133">Transmembrane helix</keyword>
<feature type="non-terminal residue" evidence="13">
    <location>
        <position position="411"/>
    </location>
</feature>
<name>A0A835NS11_9PASS</name>
<accession>A0A835NS11</accession>
<dbReference type="GO" id="GO:0016020">
    <property type="term" value="C:membrane"/>
    <property type="evidence" value="ECO:0007669"/>
    <property type="project" value="UniProtKB-SubCell"/>
</dbReference>
<comment type="subcellular location">
    <subcellularLocation>
        <location evidence="1">Membrane</location>
        <topology evidence="1">Single-pass type II membrane protein</topology>
    </subcellularLocation>
</comment>
<comment type="similarity">
    <text evidence="2">Belongs to the glycosyltransferase 8 family.</text>
</comment>
<dbReference type="Gene3D" id="3.90.550.10">
    <property type="entry name" value="Spore Coat Polysaccharide Biosynthesis Protein SpsA, Chain A"/>
    <property type="match status" value="1"/>
</dbReference>
<evidence type="ECO:0000256" key="2">
    <source>
        <dbReference type="ARBA" id="ARBA00006351"/>
    </source>
</evidence>
<sequence length="411" mass="45955">GRKHAPSAPPRAPSARGAASSPGHRLRAAAAAAPAGLLSSSPPSVNISILIVAVIIFLLVIHHNFLSLSDFLRRELSDPSPLGLQPIDFIPAAPQRLIDERDDQEISVVIAASDERLGGAIAAMNSIYQHTRSNVVFHIVTLNDTVDHLRMWLKSPPLKNMRYQILDFDPRVLEGKVQVDPQKADTFKPLTFARFYLPNLVPHAEKVIYVDDDVIVQDDIVELYNTPLKPGHAAAFSDDCDSTSSKVAVRGAGNQYNYIGFLDYKKETIRKLAMKANTCSFNPGVFVANLTEWKLQNITKQLEKWMALNVVEELYSKTLAGSITTPPLLIVFYKQHSSIDPMWNVRHLGSSAGKRYSPQFVEAAKLLHWNGHFKPWGRTASYAEVWEKWYVPDPTGKFNLIRRHLEAYEAK</sequence>
<evidence type="ECO:0000256" key="11">
    <source>
        <dbReference type="SAM" id="MobiDB-lite"/>
    </source>
</evidence>
<keyword evidence="4" id="KW-0808">Transferase</keyword>
<dbReference type="PANTHER" id="PTHR13778">
    <property type="entry name" value="GLYCOSYLTRANSFERASE 8 DOMAIN-CONTAINING PROTEIN"/>
    <property type="match status" value="1"/>
</dbReference>
<evidence type="ECO:0000256" key="10">
    <source>
        <dbReference type="ARBA" id="ARBA00041022"/>
    </source>
</evidence>
<dbReference type="SUPFAM" id="SSF53448">
    <property type="entry name" value="Nucleotide-diphospho-sugar transferases"/>
    <property type="match status" value="1"/>
</dbReference>
<dbReference type="InterPro" id="IPR050748">
    <property type="entry name" value="Glycosyltrans_8_dom-fam"/>
</dbReference>
<evidence type="ECO:0000256" key="12">
    <source>
        <dbReference type="SAM" id="Phobius"/>
    </source>
</evidence>
<feature type="transmembrane region" description="Helical" evidence="12">
    <location>
        <begin position="47"/>
        <end position="66"/>
    </location>
</feature>
<reference evidence="13" key="1">
    <citation type="submission" date="2020-10" db="EMBL/GenBank/DDBJ databases">
        <title>Feather gene expression reveals the developmental basis of iridescence in African starlings.</title>
        <authorList>
            <person name="Rubenstein D.R."/>
        </authorList>
    </citation>
    <scope>NUCLEOTIDE SEQUENCE</scope>
    <source>
        <strain evidence="13">SS15</strain>
        <tissue evidence="13">Liver</tissue>
    </source>
</reference>
<evidence type="ECO:0000256" key="8">
    <source>
        <dbReference type="ARBA" id="ARBA00023136"/>
    </source>
</evidence>
<dbReference type="CDD" id="cd06429">
    <property type="entry name" value="GT8_like_1"/>
    <property type="match status" value="1"/>
</dbReference>
<dbReference type="AlphaFoldDB" id="A0A835NS11"/>
<protein>
    <recommendedName>
        <fullName evidence="10">Glycosyltransferase 8 domain-containing protein 1</fullName>
    </recommendedName>
</protein>
<keyword evidence="3" id="KW-0328">Glycosyltransferase</keyword>